<sequence length="166" mass="18324">MASALLKNAQLVLAPARPTLTGKRSAFLAGTTAQGPGPDWRGVLVDALSHLPVTIFNPFRPDWDSSWHLDPSFTPYREQTEWELDMMEHADVIVVYYGPNTDAPIALLEFGLCARQGKAIVACHRDYRKRGNVQIVSQRLGVEVLEEVGDLAAATVKKLESLLKVE</sequence>
<keyword evidence="2" id="KW-1185">Reference proteome</keyword>
<protein>
    <recommendedName>
        <fullName evidence="3">Nucleoside 2-deoxyribosyltransferase</fullName>
    </recommendedName>
</protein>
<reference evidence="1" key="1">
    <citation type="journal article" date="2023" name="Mol. Phylogenet. Evol.">
        <title>Genome-scale phylogeny and comparative genomics of the fungal order Sordariales.</title>
        <authorList>
            <person name="Hensen N."/>
            <person name="Bonometti L."/>
            <person name="Westerberg I."/>
            <person name="Brannstrom I.O."/>
            <person name="Guillou S."/>
            <person name="Cros-Aarteil S."/>
            <person name="Calhoun S."/>
            <person name="Haridas S."/>
            <person name="Kuo A."/>
            <person name="Mondo S."/>
            <person name="Pangilinan J."/>
            <person name="Riley R."/>
            <person name="LaButti K."/>
            <person name="Andreopoulos B."/>
            <person name="Lipzen A."/>
            <person name="Chen C."/>
            <person name="Yan M."/>
            <person name="Daum C."/>
            <person name="Ng V."/>
            <person name="Clum A."/>
            <person name="Steindorff A."/>
            <person name="Ohm R.A."/>
            <person name="Martin F."/>
            <person name="Silar P."/>
            <person name="Natvig D.O."/>
            <person name="Lalanne C."/>
            <person name="Gautier V."/>
            <person name="Ament-Velasquez S.L."/>
            <person name="Kruys A."/>
            <person name="Hutchinson M.I."/>
            <person name="Powell A.J."/>
            <person name="Barry K."/>
            <person name="Miller A.N."/>
            <person name="Grigoriev I.V."/>
            <person name="Debuchy R."/>
            <person name="Gladieux P."/>
            <person name="Hiltunen Thoren M."/>
            <person name="Johannesson H."/>
        </authorList>
    </citation>
    <scope>NUCLEOTIDE SEQUENCE</scope>
    <source>
        <strain evidence="1">CBS 955.72</strain>
    </source>
</reference>
<dbReference type="InterPro" id="IPR039470">
    <property type="entry name" value="Nuc_deoxyri_tr2"/>
</dbReference>
<dbReference type="Proteomes" id="UP001275084">
    <property type="component" value="Unassembled WGS sequence"/>
</dbReference>
<proteinExistence type="predicted"/>
<dbReference type="EMBL" id="JAUIQD010000005">
    <property type="protein sequence ID" value="KAK3349826.1"/>
    <property type="molecule type" value="Genomic_DNA"/>
</dbReference>
<dbReference type="SUPFAM" id="SSF52309">
    <property type="entry name" value="N-(deoxy)ribosyltransferase-like"/>
    <property type="match status" value="1"/>
</dbReference>
<evidence type="ECO:0000313" key="2">
    <source>
        <dbReference type="Proteomes" id="UP001275084"/>
    </source>
</evidence>
<dbReference type="AlphaFoldDB" id="A0AAJ0MCQ5"/>
<comment type="caution">
    <text evidence="1">The sequence shown here is derived from an EMBL/GenBank/DDBJ whole genome shotgun (WGS) entry which is preliminary data.</text>
</comment>
<name>A0AAJ0MCQ5_9PEZI</name>
<dbReference type="Pfam" id="PF15891">
    <property type="entry name" value="Nuc_deoxyri_tr2"/>
    <property type="match status" value="1"/>
</dbReference>
<reference evidence="1" key="2">
    <citation type="submission" date="2023-06" db="EMBL/GenBank/DDBJ databases">
        <authorList>
            <consortium name="Lawrence Berkeley National Laboratory"/>
            <person name="Haridas S."/>
            <person name="Hensen N."/>
            <person name="Bonometti L."/>
            <person name="Westerberg I."/>
            <person name="Brannstrom I.O."/>
            <person name="Guillou S."/>
            <person name="Cros-Aarteil S."/>
            <person name="Calhoun S."/>
            <person name="Kuo A."/>
            <person name="Mondo S."/>
            <person name="Pangilinan J."/>
            <person name="Riley R."/>
            <person name="Labutti K."/>
            <person name="Andreopoulos B."/>
            <person name="Lipzen A."/>
            <person name="Chen C."/>
            <person name="Yanf M."/>
            <person name="Daum C."/>
            <person name="Ng V."/>
            <person name="Clum A."/>
            <person name="Steindorff A."/>
            <person name="Ohm R."/>
            <person name="Martin F."/>
            <person name="Silar P."/>
            <person name="Natvig D."/>
            <person name="Lalanne C."/>
            <person name="Gautier V."/>
            <person name="Ament-Velasquez S.L."/>
            <person name="Kruys A."/>
            <person name="Hutchinson M.I."/>
            <person name="Powell A.J."/>
            <person name="Barry K."/>
            <person name="Miller A.N."/>
            <person name="Grigoriev I.V."/>
            <person name="Debuchy R."/>
            <person name="Gladieux P."/>
            <person name="Thoren M.H."/>
            <person name="Johannesson H."/>
        </authorList>
    </citation>
    <scope>NUCLEOTIDE SEQUENCE</scope>
    <source>
        <strain evidence="1">CBS 955.72</strain>
    </source>
</reference>
<gene>
    <name evidence="1" type="ORF">B0T25DRAFT_549028</name>
</gene>
<evidence type="ECO:0000313" key="1">
    <source>
        <dbReference type="EMBL" id="KAK3349826.1"/>
    </source>
</evidence>
<evidence type="ECO:0008006" key="3">
    <source>
        <dbReference type="Google" id="ProtNLM"/>
    </source>
</evidence>
<accession>A0AAJ0MCQ5</accession>
<organism evidence="1 2">
    <name type="scientific">Lasiosphaeria hispida</name>
    <dbReference type="NCBI Taxonomy" id="260671"/>
    <lineage>
        <taxon>Eukaryota</taxon>
        <taxon>Fungi</taxon>
        <taxon>Dikarya</taxon>
        <taxon>Ascomycota</taxon>
        <taxon>Pezizomycotina</taxon>
        <taxon>Sordariomycetes</taxon>
        <taxon>Sordariomycetidae</taxon>
        <taxon>Sordariales</taxon>
        <taxon>Lasiosphaeriaceae</taxon>
        <taxon>Lasiosphaeria</taxon>
    </lineage>
</organism>
<dbReference type="Gene3D" id="3.40.50.450">
    <property type="match status" value="1"/>
</dbReference>